<feature type="transmembrane region" description="Helical" evidence="6">
    <location>
        <begin position="111"/>
        <end position="131"/>
    </location>
</feature>
<evidence type="ECO:0000313" key="8">
    <source>
        <dbReference type="Proteomes" id="UP000832011"/>
    </source>
</evidence>
<organism evidence="7 8">
    <name type="scientific">Vitreoscilla massiliensis</name>
    <dbReference type="NCBI Taxonomy" id="1689272"/>
    <lineage>
        <taxon>Bacteria</taxon>
        <taxon>Pseudomonadati</taxon>
        <taxon>Pseudomonadota</taxon>
        <taxon>Betaproteobacteria</taxon>
        <taxon>Neisseriales</taxon>
        <taxon>Neisseriaceae</taxon>
        <taxon>Vitreoscilla</taxon>
    </lineage>
</organism>
<dbReference type="Pfam" id="PF01027">
    <property type="entry name" value="Bax1-I"/>
    <property type="match status" value="1"/>
</dbReference>
<name>A0ABY4E3L4_9NEIS</name>
<evidence type="ECO:0000256" key="3">
    <source>
        <dbReference type="ARBA" id="ARBA00022692"/>
    </source>
</evidence>
<keyword evidence="8" id="KW-1185">Reference proteome</keyword>
<dbReference type="RefSeq" id="WP_058355750.1">
    <property type="nucleotide sequence ID" value="NZ_CABKVG010000008.1"/>
</dbReference>
<dbReference type="PANTHER" id="PTHR23291:SF115">
    <property type="entry name" value="MODULATOR OF FTSH PROTEASE YCCA"/>
    <property type="match status" value="1"/>
</dbReference>
<feature type="transmembrane region" description="Helical" evidence="6">
    <location>
        <begin position="196"/>
        <end position="220"/>
    </location>
</feature>
<keyword evidence="4 6" id="KW-1133">Transmembrane helix</keyword>
<evidence type="ECO:0000256" key="2">
    <source>
        <dbReference type="ARBA" id="ARBA00022475"/>
    </source>
</evidence>
<dbReference type="PANTHER" id="PTHR23291">
    <property type="entry name" value="BAX INHIBITOR-RELATED"/>
    <property type="match status" value="1"/>
</dbReference>
<evidence type="ECO:0000313" key="7">
    <source>
        <dbReference type="EMBL" id="UOO90369.1"/>
    </source>
</evidence>
<evidence type="ECO:0000256" key="4">
    <source>
        <dbReference type="ARBA" id="ARBA00022989"/>
    </source>
</evidence>
<evidence type="ECO:0000256" key="1">
    <source>
        <dbReference type="ARBA" id="ARBA00004651"/>
    </source>
</evidence>
<feature type="transmembrane region" description="Helical" evidence="6">
    <location>
        <begin position="23"/>
        <end position="41"/>
    </location>
</feature>
<feature type="transmembrane region" description="Helical" evidence="6">
    <location>
        <begin position="47"/>
        <end position="70"/>
    </location>
</feature>
<keyword evidence="3 6" id="KW-0812">Transmembrane</keyword>
<keyword evidence="2" id="KW-1003">Cell membrane</keyword>
<keyword evidence="5 6" id="KW-0472">Membrane</keyword>
<comment type="similarity">
    <text evidence="6">Belongs to the BI1 family.</text>
</comment>
<dbReference type="Proteomes" id="UP000832011">
    <property type="component" value="Chromosome"/>
</dbReference>
<accession>A0ABY4E3L4</accession>
<evidence type="ECO:0000256" key="6">
    <source>
        <dbReference type="RuleBase" id="RU004379"/>
    </source>
</evidence>
<feature type="transmembrane region" description="Helical" evidence="6">
    <location>
        <begin position="82"/>
        <end position="105"/>
    </location>
</feature>
<gene>
    <name evidence="7" type="ORF">LVJ82_05155</name>
</gene>
<sequence>MSEQPLAHGHAGVGTQNQVLRKAYLLLAVSFIPCGIGAFVGSNINPMAMLGGGWVGIIAFFAIFYGLIFAIEKNRYSTVGIVLLQVFTFGMGMMLGPILGILLGSAAGTQIVLTAAVMTAAVFFAMTIAAHKVKADTNALGRFLFIGAIVLMIGVVANLFFKVPAVSLAISALFVLFSSLMIMWQTKMVIEGGETSYISAALTIFISIYNLFTSLLRLLLALSGND</sequence>
<protein>
    <submittedName>
        <fullName evidence="7">Bax inhibitor-1 family protein</fullName>
    </submittedName>
</protein>
<proteinExistence type="inferred from homology"/>
<feature type="transmembrane region" description="Helical" evidence="6">
    <location>
        <begin position="167"/>
        <end position="184"/>
    </location>
</feature>
<feature type="transmembrane region" description="Helical" evidence="6">
    <location>
        <begin position="143"/>
        <end position="161"/>
    </location>
</feature>
<comment type="subcellular location">
    <subcellularLocation>
        <location evidence="1">Cell membrane</location>
        <topology evidence="1">Multi-pass membrane protein</topology>
    </subcellularLocation>
</comment>
<dbReference type="EMBL" id="CP091511">
    <property type="protein sequence ID" value="UOO90369.1"/>
    <property type="molecule type" value="Genomic_DNA"/>
</dbReference>
<reference evidence="7 8" key="1">
    <citation type="journal article" date="2022" name="Res Sq">
        <title>Evolution of multicellular longitudinally dividing oral cavity symbionts (Neisseriaceae).</title>
        <authorList>
            <person name="Nyongesa S."/>
            <person name="Weber P."/>
            <person name="Bernet E."/>
            <person name="Pullido F."/>
            <person name="Nieckarz M."/>
            <person name="Delaby M."/>
            <person name="Nieves C."/>
            <person name="Viehboeck T."/>
            <person name="Krause N."/>
            <person name="Rivera-Millot A."/>
            <person name="Nakamura A."/>
            <person name="Vischer N."/>
            <person name="VanNieuwenhze M."/>
            <person name="Brun Y."/>
            <person name="Cava F."/>
            <person name="Bulgheresi S."/>
            <person name="Veyrier F."/>
        </authorList>
    </citation>
    <scope>NUCLEOTIDE SEQUENCE [LARGE SCALE GENOMIC DNA]</scope>
    <source>
        <strain evidence="7 8">SN4</strain>
    </source>
</reference>
<dbReference type="InterPro" id="IPR006214">
    <property type="entry name" value="Bax_inhibitor_1-related"/>
</dbReference>
<evidence type="ECO:0000256" key="5">
    <source>
        <dbReference type="ARBA" id="ARBA00023136"/>
    </source>
</evidence>